<dbReference type="RefSeq" id="XP_067766847.1">
    <property type="nucleotide sequence ID" value="XM_067905530.1"/>
</dbReference>
<dbReference type="KEGG" id="ssao:94295640"/>
<comment type="caution">
    <text evidence="1">The sequence shown here is derived from an EMBL/GenBank/DDBJ whole genome shotgun (WGS) entry which is preliminary data.</text>
</comment>
<protein>
    <submittedName>
        <fullName evidence="1">Uncharacterized protein</fullName>
    </submittedName>
</protein>
<name>A0A9P8LWW4_9EUKA</name>
<gene>
    <name evidence="1" type="ORF">SS50377_21617</name>
</gene>
<dbReference type="GeneID" id="94295640"/>
<accession>A0A9P8LWW4</accession>
<reference evidence="1 2" key="1">
    <citation type="journal article" date="2014" name="PLoS Genet.">
        <title>The Genome of Spironucleus salmonicida Highlights a Fish Pathogen Adapted to Fluctuating Environments.</title>
        <authorList>
            <person name="Xu F."/>
            <person name="Jerlstrom-Hultqvist J."/>
            <person name="Einarsson E."/>
            <person name="Astvaldsson A."/>
            <person name="Svard S.G."/>
            <person name="Andersson J.O."/>
        </authorList>
    </citation>
    <scope>NUCLEOTIDE SEQUENCE [LARGE SCALE GENOMIC DNA]</scope>
    <source>
        <strain evidence="1 2">ATCC 50377</strain>
    </source>
</reference>
<evidence type="ECO:0000313" key="2">
    <source>
        <dbReference type="Proteomes" id="UP000018208"/>
    </source>
</evidence>
<dbReference type="AlphaFoldDB" id="A0A9P8LWW4"/>
<dbReference type="Proteomes" id="UP000018208">
    <property type="component" value="Unassembled WGS sequence"/>
</dbReference>
<organism evidence="1 2">
    <name type="scientific">Spironucleus salmonicida</name>
    <dbReference type="NCBI Taxonomy" id="348837"/>
    <lineage>
        <taxon>Eukaryota</taxon>
        <taxon>Metamonada</taxon>
        <taxon>Diplomonadida</taxon>
        <taxon>Hexamitidae</taxon>
        <taxon>Hexamitinae</taxon>
        <taxon>Spironucleus</taxon>
    </lineage>
</organism>
<keyword evidence="2" id="KW-1185">Reference proteome</keyword>
<sequence>MNIADQINKGADIATDGRHLVINTLGLKDQNKHKLGKVLYMTNRFTKYLPQPETLQETKKSITIITIKTRKKHISFLHKSMKYVFAQSKSLN</sequence>
<proteinExistence type="predicted"/>
<dbReference type="EMBL" id="AUWU02000002">
    <property type="protein sequence ID" value="KAH0576074.1"/>
    <property type="molecule type" value="Genomic_DNA"/>
</dbReference>
<evidence type="ECO:0000313" key="1">
    <source>
        <dbReference type="EMBL" id="KAH0576074.1"/>
    </source>
</evidence>